<evidence type="ECO:0008006" key="2">
    <source>
        <dbReference type="Google" id="ProtNLM"/>
    </source>
</evidence>
<dbReference type="AlphaFoldDB" id="A0A0K2VDF9"/>
<protein>
    <recommendedName>
        <fullName evidence="2">Reverse transcriptase domain-containing protein</fullName>
    </recommendedName>
</protein>
<proteinExistence type="predicted"/>
<name>A0A0K2VDF9_LEPSM</name>
<reference evidence="1" key="1">
    <citation type="submission" date="2014-05" db="EMBL/GenBank/DDBJ databases">
        <authorList>
            <person name="Chronopoulou M."/>
        </authorList>
    </citation>
    <scope>NUCLEOTIDE SEQUENCE</scope>
    <source>
        <tissue evidence="1">Whole organism</tissue>
    </source>
</reference>
<sequence>MPFTIQTLLESEKNVSLMAIYFAKALDTLSHKYIIQSLYRKGFADYIIRMVGVILSRTRTWFQYGPQKCLFYNKRGVKQNIHQNRKKNIGFNFSTSILKCLCDADFNFYWYFTSNFNID</sequence>
<accession>A0A0K2VDF9</accession>
<organism evidence="1">
    <name type="scientific">Lepeophtheirus salmonis</name>
    <name type="common">Salmon louse</name>
    <name type="synonym">Caligus salmonis</name>
    <dbReference type="NCBI Taxonomy" id="72036"/>
    <lineage>
        <taxon>Eukaryota</taxon>
        <taxon>Metazoa</taxon>
        <taxon>Ecdysozoa</taxon>
        <taxon>Arthropoda</taxon>
        <taxon>Crustacea</taxon>
        <taxon>Multicrustacea</taxon>
        <taxon>Hexanauplia</taxon>
        <taxon>Copepoda</taxon>
        <taxon>Siphonostomatoida</taxon>
        <taxon>Caligidae</taxon>
        <taxon>Lepeophtheirus</taxon>
    </lineage>
</organism>
<evidence type="ECO:0000313" key="1">
    <source>
        <dbReference type="EMBL" id="CDW47946.1"/>
    </source>
</evidence>
<dbReference type="EMBL" id="HACA01030585">
    <property type="protein sequence ID" value="CDW47946.1"/>
    <property type="molecule type" value="Transcribed_RNA"/>
</dbReference>